<dbReference type="EMBL" id="CVRF01000003">
    <property type="protein sequence ID" value="CRK85952.1"/>
    <property type="molecule type" value="Genomic_DNA"/>
</dbReference>
<keyword evidence="5 9" id="KW-0479">Metal-binding</keyword>
<dbReference type="InterPro" id="IPR006638">
    <property type="entry name" value="Elp3/MiaA/NifB-like_rSAM"/>
</dbReference>
<evidence type="ECO:0000256" key="1">
    <source>
        <dbReference type="ARBA" id="ARBA00022485"/>
    </source>
</evidence>
<dbReference type="InterPro" id="IPR058240">
    <property type="entry name" value="rSAM_sf"/>
</dbReference>
<feature type="binding site" evidence="9">
    <location>
        <position position="85"/>
    </location>
    <ligand>
        <name>[4Fe-4S] cluster</name>
        <dbReference type="ChEBI" id="CHEBI:49883"/>
        <label>2</label>
        <note>4Fe-4S-S-AdoMet</note>
    </ligand>
</feature>
<dbReference type="NCBIfam" id="TIGR00510">
    <property type="entry name" value="lipA"/>
    <property type="match status" value="1"/>
</dbReference>
<evidence type="ECO:0000256" key="2">
    <source>
        <dbReference type="ARBA" id="ARBA00022490"/>
    </source>
</evidence>
<evidence type="ECO:0000259" key="10">
    <source>
        <dbReference type="PROSITE" id="PS51918"/>
    </source>
</evidence>
<protein>
    <recommendedName>
        <fullName evidence="9">Lipoyl synthase</fullName>
        <ecNumber evidence="9">2.8.1.8</ecNumber>
    </recommendedName>
    <alternativeName>
        <fullName evidence="9">Lip-syn</fullName>
        <shortName evidence="9">LS</shortName>
    </alternativeName>
    <alternativeName>
        <fullName evidence="9">Lipoate synthase</fullName>
    </alternativeName>
    <alternativeName>
        <fullName evidence="9">Lipoic acid synthase</fullName>
    </alternativeName>
    <alternativeName>
        <fullName evidence="9">Sulfur insertion protein LipA</fullName>
    </alternativeName>
</protein>
<dbReference type="PROSITE" id="PS51918">
    <property type="entry name" value="RADICAL_SAM"/>
    <property type="match status" value="1"/>
</dbReference>
<dbReference type="InterPro" id="IPR003698">
    <property type="entry name" value="Lipoyl_synth"/>
</dbReference>
<dbReference type="HAMAP" id="MF_00206">
    <property type="entry name" value="Lipoyl_synth"/>
    <property type="match status" value="1"/>
</dbReference>
<dbReference type="GO" id="GO:0009249">
    <property type="term" value="P:protein lipoylation"/>
    <property type="evidence" value="ECO:0007669"/>
    <property type="project" value="UniProtKB-UniRule"/>
</dbReference>
<comment type="pathway">
    <text evidence="9">Protein modification; protein lipoylation via endogenous pathway; protein N(6)-(lipoyl)lysine from octanoyl-[acyl-carrier-protein]: step 2/2.</text>
</comment>
<comment type="function">
    <text evidence="9">Catalyzes the radical-mediated insertion of two sulfur atoms into the C-6 and C-8 positions of the octanoyl moiety bound to the lipoyl domains of lipoate-dependent enzymes, thereby converting the octanoylated domains into lipoylated derivatives.</text>
</comment>
<dbReference type="GO" id="GO:0051539">
    <property type="term" value="F:4 iron, 4 sulfur cluster binding"/>
    <property type="evidence" value="ECO:0007669"/>
    <property type="project" value="UniProtKB-UniRule"/>
</dbReference>
<dbReference type="GO" id="GO:0046872">
    <property type="term" value="F:metal ion binding"/>
    <property type="evidence" value="ECO:0007669"/>
    <property type="project" value="UniProtKB-KW"/>
</dbReference>
<dbReference type="SFLD" id="SFLDG01058">
    <property type="entry name" value="lipoyl_synthase_like"/>
    <property type="match status" value="1"/>
</dbReference>
<comment type="subcellular location">
    <subcellularLocation>
        <location evidence="9">Cytoplasm</location>
    </subcellularLocation>
</comment>
<dbReference type="Proteomes" id="UP000242301">
    <property type="component" value="Unassembled WGS sequence"/>
</dbReference>
<evidence type="ECO:0000313" key="11">
    <source>
        <dbReference type="EMBL" id="CRK85952.1"/>
    </source>
</evidence>
<dbReference type="InterPro" id="IPR007197">
    <property type="entry name" value="rSAM"/>
</dbReference>
<feature type="binding site" evidence="9">
    <location>
        <position position="88"/>
    </location>
    <ligand>
        <name>[4Fe-4S] cluster</name>
        <dbReference type="ChEBI" id="CHEBI:49883"/>
        <label>2</label>
        <note>4Fe-4S-S-AdoMet</note>
    </ligand>
</feature>
<keyword evidence="3 9" id="KW-0808">Transferase</keyword>
<comment type="similarity">
    <text evidence="9">Belongs to the radical SAM superfamily. Lipoyl synthase family.</text>
</comment>
<keyword evidence="12" id="KW-1185">Reference proteome</keyword>
<dbReference type="AlphaFoldDB" id="A0A0M6W976"/>
<comment type="cofactor">
    <cofactor evidence="9">
        <name>[4Fe-4S] cluster</name>
        <dbReference type="ChEBI" id="CHEBI:49883"/>
    </cofactor>
    <text evidence="9">Binds 2 [4Fe-4S] clusters per subunit. One cluster is coordinated with 3 cysteines and an exchangeable S-adenosyl-L-methionine.</text>
</comment>
<keyword evidence="7 9" id="KW-0411">Iron-sulfur</keyword>
<feature type="domain" description="Radical SAM core" evidence="10">
    <location>
        <begin position="67"/>
        <end position="284"/>
    </location>
</feature>
<dbReference type="NCBIfam" id="NF009544">
    <property type="entry name" value="PRK12928.1"/>
    <property type="match status" value="1"/>
</dbReference>
<dbReference type="SFLD" id="SFLDS00029">
    <property type="entry name" value="Radical_SAM"/>
    <property type="match status" value="1"/>
</dbReference>
<keyword evidence="1 9" id="KW-0004">4Fe-4S</keyword>
<dbReference type="SMART" id="SM00729">
    <property type="entry name" value="Elp3"/>
    <property type="match status" value="1"/>
</dbReference>
<sequence length="309" mass="35276">MNNLKFIRHKINIDKIEQNKFLNKPDWIKIKLPQNSVNIQNVKSIIKKNGLYSVCEEALCPNISKCFNRKIATFIILGKICTRRCKFCNIAYGHPYAPDINEPKKLAQVIKELSLKYVVITSVNRDDIDDGGAKHFVNCITEIRKNNLLTKIEILVPDFKRCGDLALNILSMAPPDVFDHNIESVPRIYREIRPGANYYWSLKLLEKFKKLNPGVQTKSGIMVGLGETNKELIEVMHDLRNHGVTILTIGQYLQPSCNNLPVRRYVSISEFDSIKKEAISIGFTYVACGPFIRSSYNADLQEKGQDVFI</sequence>
<keyword evidence="2 9" id="KW-0963">Cytoplasm</keyword>
<feature type="binding site" evidence="9">
    <location>
        <position position="55"/>
    </location>
    <ligand>
        <name>[4Fe-4S] cluster</name>
        <dbReference type="ChEBI" id="CHEBI:49883"/>
        <label>1</label>
    </ligand>
</feature>
<evidence type="ECO:0000256" key="3">
    <source>
        <dbReference type="ARBA" id="ARBA00022679"/>
    </source>
</evidence>
<organism evidence="11 12">
    <name type="scientific">Candidatus Providencia siddallii</name>
    <dbReference type="NCBI Taxonomy" id="1715285"/>
    <lineage>
        <taxon>Bacteria</taxon>
        <taxon>Pseudomonadati</taxon>
        <taxon>Pseudomonadota</taxon>
        <taxon>Gammaproteobacteria</taxon>
        <taxon>Enterobacterales</taxon>
        <taxon>Morganellaceae</taxon>
        <taxon>Providencia</taxon>
    </lineage>
</organism>
<dbReference type="Gene3D" id="3.20.20.70">
    <property type="entry name" value="Aldolase class I"/>
    <property type="match status" value="1"/>
</dbReference>
<dbReference type="SFLD" id="SFLDF00271">
    <property type="entry name" value="lipoyl_synthase"/>
    <property type="match status" value="1"/>
</dbReference>
<evidence type="ECO:0000256" key="5">
    <source>
        <dbReference type="ARBA" id="ARBA00022723"/>
    </source>
</evidence>
<keyword evidence="4 9" id="KW-0949">S-adenosyl-L-methionine</keyword>
<name>A0A0M6W976_9GAMM</name>
<evidence type="ECO:0000256" key="7">
    <source>
        <dbReference type="ARBA" id="ARBA00023014"/>
    </source>
</evidence>
<dbReference type="PANTHER" id="PTHR10949:SF0">
    <property type="entry name" value="LIPOYL SYNTHASE, MITOCHONDRIAL"/>
    <property type="match status" value="1"/>
</dbReference>
<dbReference type="STRING" id="1715285.SOFFGTOCOR_0546"/>
<evidence type="ECO:0000313" key="12">
    <source>
        <dbReference type="Proteomes" id="UP000242301"/>
    </source>
</evidence>
<dbReference type="InterPro" id="IPR013785">
    <property type="entry name" value="Aldolase_TIM"/>
</dbReference>
<evidence type="ECO:0000256" key="4">
    <source>
        <dbReference type="ARBA" id="ARBA00022691"/>
    </source>
</evidence>
<dbReference type="GO" id="GO:0005737">
    <property type="term" value="C:cytoplasm"/>
    <property type="evidence" value="ECO:0007669"/>
    <property type="project" value="UniProtKB-SubCell"/>
</dbReference>
<gene>
    <name evidence="9 11" type="primary">lipA</name>
    <name evidence="11" type="ORF">SOFFGTOCOR_0546</name>
</gene>
<feature type="binding site" evidence="9">
    <location>
        <position position="81"/>
    </location>
    <ligand>
        <name>[4Fe-4S] cluster</name>
        <dbReference type="ChEBI" id="CHEBI:49883"/>
        <label>2</label>
        <note>4Fe-4S-S-AdoMet</note>
    </ligand>
</feature>
<dbReference type="UniPathway" id="UPA00538">
    <property type="reaction ID" value="UER00593"/>
</dbReference>
<feature type="binding site" evidence="9">
    <location>
        <position position="60"/>
    </location>
    <ligand>
        <name>[4Fe-4S] cluster</name>
        <dbReference type="ChEBI" id="CHEBI:49883"/>
        <label>1</label>
    </ligand>
</feature>
<reference evidence="12" key="1">
    <citation type="submission" date="2015-05" db="EMBL/GenBank/DDBJ databases">
        <authorList>
            <person name="Manzano-Marin A."/>
        </authorList>
    </citation>
    <scope>NUCLEOTIDE SEQUENCE [LARGE SCALE GENOMIC DNA]</scope>
    <source>
        <strain evidence="12">officinalis</strain>
    </source>
</reference>
<comment type="catalytic activity">
    <reaction evidence="8 9">
        <text>[[Fe-S] cluster scaffold protein carrying a second [4Fe-4S](2+) cluster] + N(6)-octanoyl-L-lysyl-[protein] + 2 oxidized [2Fe-2S]-[ferredoxin] + 2 S-adenosyl-L-methionine + 4 H(+) = [[Fe-S] cluster scaffold protein] + N(6)-[(R)-dihydrolipoyl]-L-lysyl-[protein] + 4 Fe(3+) + 2 hydrogen sulfide + 2 5'-deoxyadenosine + 2 L-methionine + 2 reduced [2Fe-2S]-[ferredoxin]</text>
        <dbReference type="Rhea" id="RHEA:16585"/>
        <dbReference type="Rhea" id="RHEA-COMP:9928"/>
        <dbReference type="Rhea" id="RHEA-COMP:10000"/>
        <dbReference type="Rhea" id="RHEA-COMP:10001"/>
        <dbReference type="Rhea" id="RHEA-COMP:10475"/>
        <dbReference type="Rhea" id="RHEA-COMP:14568"/>
        <dbReference type="Rhea" id="RHEA-COMP:14569"/>
        <dbReference type="ChEBI" id="CHEBI:15378"/>
        <dbReference type="ChEBI" id="CHEBI:17319"/>
        <dbReference type="ChEBI" id="CHEBI:29034"/>
        <dbReference type="ChEBI" id="CHEBI:29919"/>
        <dbReference type="ChEBI" id="CHEBI:33722"/>
        <dbReference type="ChEBI" id="CHEBI:33737"/>
        <dbReference type="ChEBI" id="CHEBI:33738"/>
        <dbReference type="ChEBI" id="CHEBI:57844"/>
        <dbReference type="ChEBI" id="CHEBI:59789"/>
        <dbReference type="ChEBI" id="CHEBI:78809"/>
        <dbReference type="ChEBI" id="CHEBI:83100"/>
        <dbReference type="EC" id="2.8.1.8"/>
    </reaction>
</comment>
<evidence type="ECO:0000256" key="8">
    <source>
        <dbReference type="ARBA" id="ARBA00047326"/>
    </source>
</evidence>
<dbReference type="GO" id="GO:0016992">
    <property type="term" value="F:lipoate synthase activity"/>
    <property type="evidence" value="ECO:0007669"/>
    <property type="project" value="UniProtKB-UniRule"/>
</dbReference>
<dbReference type="EC" id="2.8.1.8" evidence="9"/>
<dbReference type="PANTHER" id="PTHR10949">
    <property type="entry name" value="LIPOYL SYNTHASE"/>
    <property type="match status" value="1"/>
</dbReference>
<feature type="binding site" evidence="9">
    <location>
        <position position="66"/>
    </location>
    <ligand>
        <name>[4Fe-4S] cluster</name>
        <dbReference type="ChEBI" id="CHEBI:49883"/>
        <label>1</label>
    </ligand>
</feature>
<dbReference type="PIRSF" id="PIRSF005963">
    <property type="entry name" value="Lipoyl_synth"/>
    <property type="match status" value="1"/>
</dbReference>
<proteinExistence type="inferred from homology"/>
<dbReference type="Pfam" id="PF04055">
    <property type="entry name" value="Radical_SAM"/>
    <property type="match status" value="1"/>
</dbReference>
<evidence type="ECO:0000256" key="9">
    <source>
        <dbReference type="HAMAP-Rule" id="MF_00206"/>
    </source>
</evidence>
<feature type="binding site" evidence="9">
    <location>
        <position position="295"/>
    </location>
    <ligand>
        <name>[4Fe-4S] cluster</name>
        <dbReference type="ChEBI" id="CHEBI:49883"/>
        <label>1</label>
    </ligand>
</feature>
<accession>A0A0M6W976</accession>
<evidence type="ECO:0000256" key="6">
    <source>
        <dbReference type="ARBA" id="ARBA00023004"/>
    </source>
</evidence>
<dbReference type="NCBIfam" id="NF004019">
    <property type="entry name" value="PRK05481.1"/>
    <property type="match status" value="1"/>
</dbReference>
<keyword evidence="6 9" id="KW-0408">Iron</keyword>
<dbReference type="FunFam" id="3.20.20.70:FF:000040">
    <property type="entry name" value="Lipoyl synthase"/>
    <property type="match status" value="1"/>
</dbReference>
<dbReference type="SUPFAM" id="SSF102114">
    <property type="entry name" value="Radical SAM enzymes"/>
    <property type="match status" value="1"/>
</dbReference>